<evidence type="ECO:0000313" key="3">
    <source>
        <dbReference type="Proteomes" id="UP000595636"/>
    </source>
</evidence>
<feature type="region of interest" description="Disordered" evidence="1">
    <location>
        <begin position="74"/>
        <end position="95"/>
    </location>
</feature>
<evidence type="ECO:0000313" key="2">
    <source>
        <dbReference type="EMBL" id="QQM38445.1"/>
    </source>
</evidence>
<gene>
    <name evidence="2" type="ORF">JEQ17_02450</name>
</gene>
<organism evidence="2 3">
    <name type="scientific">Streptomyces liliifuscus</name>
    <dbReference type="NCBI Taxonomy" id="2797636"/>
    <lineage>
        <taxon>Bacteria</taxon>
        <taxon>Bacillati</taxon>
        <taxon>Actinomycetota</taxon>
        <taxon>Actinomycetes</taxon>
        <taxon>Kitasatosporales</taxon>
        <taxon>Streptomycetaceae</taxon>
        <taxon>Streptomyces</taxon>
    </lineage>
</organism>
<keyword evidence="3" id="KW-1185">Reference proteome</keyword>
<name>A0A7T7HZY3_9ACTN</name>
<dbReference type="SUPFAM" id="SSF88946">
    <property type="entry name" value="Sigma2 domain of RNA polymerase sigma factors"/>
    <property type="match status" value="1"/>
</dbReference>
<reference evidence="2 3" key="1">
    <citation type="submission" date="2020-12" db="EMBL/GenBank/DDBJ databases">
        <title>A novel species.</title>
        <authorList>
            <person name="Li K."/>
        </authorList>
    </citation>
    <scope>NUCLEOTIDE SEQUENCE [LARGE SCALE GENOMIC DNA]</scope>
    <source>
        <strain evidence="2 3">ZYC-3</strain>
    </source>
</reference>
<accession>A0A7T7HZY3</accession>
<dbReference type="AlphaFoldDB" id="A0A7T7HZY3"/>
<feature type="region of interest" description="Disordered" evidence="1">
    <location>
        <begin position="239"/>
        <end position="263"/>
    </location>
</feature>
<dbReference type="KEGG" id="slf:JEQ17_02450"/>
<dbReference type="InterPro" id="IPR032710">
    <property type="entry name" value="NTF2-like_dom_sf"/>
</dbReference>
<dbReference type="GO" id="GO:0016987">
    <property type="term" value="F:sigma factor activity"/>
    <property type="evidence" value="ECO:0007669"/>
    <property type="project" value="TreeGrafter"/>
</dbReference>
<dbReference type="GO" id="GO:0006352">
    <property type="term" value="P:DNA-templated transcription initiation"/>
    <property type="evidence" value="ECO:0007669"/>
    <property type="project" value="InterPro"/>
</dbReference>
<dbReference type="RefSeq" id="WP_200393614.1">
    <property type="nucleotide sequence ID" value="NZ_CP066831.1"/>
</dbReference>
<sequence>MSEAGDSVSIADLLDERRHLLDIAHRLLGSTCEAEEVIAETYRRWYELSGPARARITTPRAWLEGVVSSICSTRPTMREQHRDPANGENGGAADIAGRTEPEYVEPADRAVHSLQAQRSCPTTPQRHDAVVRTVRRACVTEDAPLLASLLAPDAMAFFDGGGKVRAPIGPVQGNLRVARSLLTLVARHPLVALRTHPVNGRTGIVVRHDRQVAAVISLDIAGHHAVQIWVTLNPDKLRSWNPSRNERGSRASWAHPQAPGPPL</sequence>
<dbReference type="Proteomes" id="UP000595636">
    <property type="component" value="Chromosome"/>
</dbReference>
<dbReference type="PANTHER" id="PTHR30173:SF43">
    <property type="entry name" value="ECF RNA POLYMERASE SIGMA FACTOR SIGI-RELATED"/>
    <property type="match status" value="1"/>
</dbReference>
<proteinExistence type="predicted"/>
<protein>
    <submittedName>
        <fullName evidence="2">RNA polymerase subunit sigma</fullName>
    </submittedName>
</protein>
<dbReference type="PANTHER" id="PTHR30173">
    <property type="entry name" value="SIGMA 19 FACTOR"/>
    <property type="match status" value="1"/>
</dbReference>
<evidence type="ECO:0000256" key="1">
    <source>
        <dbReference type="SAM" id="MobiDB-lite"/>
    </source>
</evidence>
<feature type="compositionally biased region" description="Basic and acidic residues" evidence="1">
    <location>
        <begin position="76"/>
        <end position="85"/>
    </location>
</feature>
<dbReference type="InterPro" id="IPR013325">
    <property type="entry name" value="RNA_pol_sigma_r2"/>
</dbReference>
<dbReference type="EMBL" id="CP066831">
    <property type="protein sequence ID" value="QQM38445.1"/>
    <property type="molecule type" value="Genomic_DNA"/>
</dbReference>
<dbReference type="SUPFAM" id="SSF54427">
    <property type="entry name" value="NTF2-like"/>
    <property type="match status" value="1"/>
</dbReference>
<dbReference type="InterPro" id="IPR052704">
    <property type="entry name" value="ECF_Sigma-70_Domain"/>
</dbReference>